<keyword evidence="9" id="KW-1185">Reference proteome</keyword>
<keyword evidence="5" id="KW-0496">Mitochondrion</keyword>
<evidence type="ECO:0000256" key="2">
    <source>
        <dbReference type="ARBA" id="ARBA00009360"/>
    </source>
</evidence>
<dbReference type="Gene3D" id="6.10.250.3440">
    <property type="match status" value="1"/>
</dbReference>
<dbReference type="PANTHER" id="PTHR39150:SF1">
    <property type="entry name" value="LARGE RIBOSOMAL SUBUNIT PROTEIN ML40"/>
    <property type="match status" value="1"/>
</dbReference>
<dbReference type="Proteomes" id="UP001497383">
    <property type="component" value="Chromosome 1"/>
</dbReference>
<dbReference type="PANTHER" id="PTHR39150">
    <property type="entry name" value="54S RIBOSOMAL PROTEIN L28, MITOCHONDRIAL"/>
    <property type="match status" value="1"/>
</dbReference>
<evidence type="ECO:0000256" key="6">
    <source>
        <dbReference type="ARBA" id="ARBA00023274"/>
    </source>
</evidence>
<keyword evidence="3" id="KW-0809">Transit peptide</keyword>
<dbReference type="InterPro" id="IPR019192">
    <property type="entry name" value="Ribosomal_mL40"/>
</dbReference>
<name>A0ABP0ZDH0_9ASCO</name>
<comment type="subcellular location">
    <subcellularLocation>
        <location evidence="1">Mitochondrion</location>
    </subcellularLocation>
</comment>
<evidence type="ECO:0000256" key="3">
    <source>
        <dbReference type="ARBA" id="ARBA00022946"/>
    </source>
</evidence>
<dbReference type="RefSeq" id="XP_066827401.1">
    <property type="nucleotide sequence ID" value="XM_066974872.1"/>
</dbReference>
<evidence type="ECO:0000256" key="4">
    <source>
        <dbReference type="ARBA" id="ARBA00022980"/>
    </source>
</evidence>
<comment type="similarity">
    <text evidence="2">Belongs to the mitochondrion-specific ribosomal protein mL40 family.</text>
</comment>
<dbReference type="EMBL" id="OZ022405">
    <property type="protein sequence ID" value="CAK9435768.1"/>
    <property type="molecule type" value="Genomic_DNA"/>
</dbReference>
<evidence type="ECO:0000313" key="8">
    <source>
        <dbReference type="EMBL" id="CAK9435768.1"/>
    </source>
</evidence>
<evidence type="ECO:0000256" key="7">
    <source>
        <dbReference type="ARBA" id="ARBA00035192"/>
    </source>
</evidence>
<protein>
    <recommendedName>
        <fullName evidence="7">Large ribosomal subunit protein mL40</fullName>
    </recommendedName>
</protein>
<keyword evidence="6" id="KW-0687">Ribonucleoprotein</keyword>
<dbReference type="Pfam" id="PF09812">
    <property type="entry name" value="MRP-L28"/>
    <property type="match status" value="1"/>
</dbReference>
<dbReference type="GeneID" id="92205659"/>
<accession>A0ABP0ZDH0</accession>
<organism evidence="8 9">
    <name type="scientific">Lodderomyces beijingensis</name>
    <dbReference type="NCBI Taxonomy" id="1775926"/>
    <lineage>
        <taxon>Eukaryota</taxon>
        <taxon>Fungi</taxon>
        <taxon>Dikarya</taxon>
        <taxon>Ascomycota</taxon>
        <taxon>Saccharomycotina</taxon>
        <taxon>Pichiomycetes</taxon>
        <taxon>Debaryomycetaceae</taxon>
        <taxon>Candida/Lodderomyces clade</taxon>
        <taxon>Lodderomyces</taxon>
    </lineage>
</organism>
<evidence type="ECO:0000256" key="1">
    <source>
        <dbReference type="ARBA" id="ARBA00004173"/>
    </source>
</evidence>
<evidence type="ECO:0000313" key="9">
    <source>
        <dbReference type="Proteomes" id="UP001497383"/>
    </source>
</evidence>
<keyword evidence="4" id="KW-0689">Ribosomal protein</keyword>
<reference evidence="8 9" key="1">
    <citation type="submission" date="2024-03" db="EMBL/GenBank/DDBJ databases">
        <authorList>
            <person name="Brejova B."/>
        </authorList>
    </citation>
    <scope>NUCLEOTIDE SEQUENCE [LARGE SCALE GENOMIC DNA]</scope>
    <source>
        <strain evidence="8 9">CBS 14171</strain>
    </source>
</reference>
<proteinExistence type="inferred from homology"/>
<evidence type="ECO:0000256" key="5">
    <source>
        <dbReference type="ARBA" id="ARBA00023128"/>
    </source>
</evidence>
<dbReference type="InterPro" id="IPR042831">
    <property type="entry name" value="Ribosomal_mL40_fung"/>
</dbReference>
<gene>
    <name evidence="8" type="ORF">LODBEIA_P04630</name>
</gene>
<sequence length="159" mass="18462">MMLPFNRLPKQLSSQSPLTFVRYKRYKKWEELPPVSPATQKIVNQLSILSASKKQPKLLTLCNEDLVKHRTIMNAWKLVQQKKQQHREQQLQLQYQSIHDAMEDLKMVSPELYSAAGGDGKVDTGASKKFARFPIEMRVPTDFPPTKPWIYEYSPKSES</sequence>